<protein>
    <submittedName>
        <fullName evidence="2">Uncharacterized protein</fullName>
    </submittedName>
</protein>
<keyword evidence="3" id="KW-1185">Reference proteome</keyword>
<keyword evidence="1" id="KW-0812">Transmembrane</keyword>
<gene>
    <name evidence="2" type="ORF">Pan97_39750</name>
</gene>
<dbReference type="KEGG" id="bvo:Pan97_39750"/>
<reference evidence="3" key="1">
    <citation type="submission" date="2019-02" db="EMBL/GenBank/DDBJ databases">
        <title>Deep-cultivation of Planctomycetes and their phenomic and genomic characterization uncovers novel biology.</title>
        <authorList>
            <person name="Wiegand S."/>
            <person name="Jogler M."/>
            <person name="Boedeker C."/>
            <person name="Pinto D."/>
            <person name="Vollmers J."/>
            <person name="Rivas-Marin E."/>
            <person name="Kohn T."/>
            <person name="Peeters S.H."/>
            <person name="Heuer A."/>
            <person name="Rast P."/>
            <person name="Oberbeckmann S."/>
            <person name="Bunk B."/>
            <person name="Jeske O."/>
            <person name="Meyerdierks A."/>
            <person name="Storesund J.E."/>
            <person name="Kallscheuer N."/>
            <person name="Luecker S."/>
            <person name="Lage O.M."/>
            <person name="Pohl T."/>
            <person name="Merkel B.J."/>
            <person name="Hornburger P."/>
            <person name="Mueller R.-W."/>
            <person name="Bruemmer F."/>
            <person name="Labrenz M."/>
            <person name="Spormann A.M."/>
            <person name="Op den Camp H."/>
            <person name="Overmann J."/>
            <person name="Amann R."/>
            <person name="Jetten M.S.M."/>
            <person name="Mascher T."/>
            <person name="Medema M.H."/>
            <person name="Devos D.P."/>
            <person name="Kaster A.-K."/>
            <person name="Ovreas L."/>
            <person name="Rohde M."/>
            <person name="Galperin M.Y."/>
            <person name="Jogler C."/>
        </authorList>
    </citation>
    <scope>NUCLEOTIDE SEQUENCE [LARGE SCALE GENOMIC DNA]</scope>
    <source>
        <strain evidence="3">Pan97</strain>
    </source>
</reference>
<evidence type="ECO:0000313" key="2">
    <source>
        <dbReference type="EMBL" id="QDU76918.1"/>
    </source>
</evidence>
<dbReference type="AlphaFoldDB" id="A0A518CCG8"/>
<feature type="transmembrane region" description="Helical" evidence="1">
    <location>
        <begin position="33"/>
        <end position="49"/>
    </location>
</feature>
<accession>A0A518CCG8</accession>
<organism evidence="2 3">
    <name type="scientific">Bremerella volcania</name>
    <dbReference type="NCBI Taxonomy" id="2527984"/>
    <lineage>
        <taxon>Bacteria</taxon>
        <taxon>Pseudomonadati</taxon>
        <taxon>Planctomycetota</taxon>
        <taxon>Planctomycetia</taxon>
        <taxon>Pirellulales</taxon>
        <taxon>Pirellulaceae</taxon>
        <taxon>Bremerella</taxon>
    </lineage>
</organism>
<name>A0A518CCG8_9BACT</name>
<keyword evidence="1" id="KW-0472">Membrane</keyword>
<dbReference type="Proteomes" id="UP000318626">
    <property type="component" value="Chromosome"/>
</dbReference>
<evidence type="ECO:0000256" key="1">
    <source>
        <dbReference type="SAM" id="Phobius"/>
    </source>
</evidence>
<dbReference type="RefSeq" id="WP_165698859.1">
    <property type="nucleotide sequence ID" value="NZ_CP036289.1"/>
</dbReference>
<keyword evidence="1" id="KW-1133">Transmembrane helix</keyword>
<evidence type="ECO:0000313" key="3">
    <source>
        <dbReference type="Proteomes" id="UP000318626"/>
    </source>
</evidence>
<proteinExistence type="predicted"/>
<sequence>MLQTQDPASTRRSDRDEYWKSRVVPTAQGLEGFAWRVAWFAVLIKILFFS</sequence>
<dbReference type="EMBL" id="CP036289">
    <property type="protein sequence ID" value="QDU76918.1"/>
    <property type="molecule type" value="Genomic_DNA"/>
</dbReference>